<evidence type="ECO:0000313" key="2">
    <source>
        <dbReference type="EMBL" id="KAK7532512.1"/>
    </source>
</evidence>
<dbReference type="Proteomes" id="UP001365128">
    <property type="component" value="Unassembled WGS sequence"/>
</dbReference>
<keyword evidence="3" id="KW-1185">Reference proteome</keyword>
<dbReference type="EMBL" id="JBBPDW010000051">
    <property type="protein sequence ID" value="KAK7532512.1"/>
    <property type="molecule type" value="Genomic_DNA"/>
</dbReference>
<organism evidence="2 3">
    <name type="scientific">Phyllosticta citricarpa</name>
    <dbReference type="NCBI Taxonomy" id="55181"/>
    <lineage>
        <taxon>Eukaryota</taxon>
        <taxon>Fungi</taxon>
        <taxon>Dikarya</taxon>
        <taxon>Ascomycota</taxon>
        <taxon>Pezizomycotina</taxon>
        <taxon>Dothideomycetes</taxon>
        <taxon>Dothideomycetes incertae sedis</taxon>
        <taxon>Botryosphaeriales</taxon>
        <taxon>Phyllostictaceae</taxon>
        <taxon>Phyllosticta</taxon>
    </lineage>
</organism>
<comment type="caution">
    <text evidence="2">The sequence shown here is derived from an EMBL/GenBank/DDBJ whole genome shotgun (WGS) entry which is preliminary data.</text>
</comment>
<reference evidence="2 3" key="1">
    <citation type="submission" date="2024-04" db="EMBL/GenBank/DDBJ databases">
        <title>Phyllosticta paracitricarpa is synonymous to the EU quarantine fungus P. citricarpa based on phylogenomic analyses.</title>
        <authorList>
            <consortium name="Lawrence Berkeley National Laboratory"/>
            <person name="Van Ingen-Buijs V.A."/>
            <person name="Van Westerhoven A.C."/>
            <person name="Haridas S."/>
            <person name="Skiadas P."/>
            <person name="Martin F."/>
            <person name="Groenewald J.Z."/>
            <person name="Crous P.W."/>
            <person name="Seidl M.F."/>
        </authorList>
    </citation>
    <scope>NUCLEOTIDE SEQUENCE [LARGE SCALE GENOMIC DNA]</scope>
    <source>
        <strain evidence="2 3">CBS 122670</strain>
    </source>
</reference>
<protein>
    <submittedName>
        <fullName evidence="2">GNAT domain-containing protein</fullName>
    </submittedName>
</protein>
<evidence type="ECO:0000313" key="3">
    <source>
        <dbReference type="Proteomes" id="UP001365128"/>
    </source>
</evidence>
<name>A0ABR1LBA1_9PEZI</name>
<dbReference type="Pfam" id="PF13302">
    <property type="entry name" value="Acetyltransf_3"/>
    <property type="match status" value="1"/>
</dbReference>
<dbReference type="InterPro" id="IPR016181">
    <property type="entry name" value="Acyl_CoA_acyltransferase"/>
</dbReference>
<dbReference type="InterPro" id="IPR000182">
    <property type="entry name" value="GNAT_dom"/>
</dbReference>
<gene>
    <name evidence="2" type="ORF">IWX46DRAFT_636052</name>
</gene>
<sequence length="202" mass="23036">MLRSSDYLRVAIIDLTGKEDPEVKTARLCLRRLRVEDAEDVHLIRSRPEVMVYSYGLRPVKSGNQGNRLNKLQLLRLRNNHSTHAELDTRLPQPSRHNQRVIGLIGAVEAPEIGYLIHPDFWGCGPATEALQAFMPLYWQHFRTEFDFATAQIDLDNGASKKVLLKCGFSLEDRKVKGFENPSLGLKDIEIHRLQRPEAVGQ</sequence>
<dbReference type="SUPFAM" id="SSF55729">
    <property type="entry name" value="Acyl-CoA N-acyltransferases (Nat)"/>
    <property type="match status" value="1"/>
</dbReference>
<dbReference type="PANTHER" id="PTHR43792">
    <property type="entry name" value="GNAT FAMILY, PUTATIVE (AFU_ORTHOLOGUE AFUA_3G00765)-RELATED-RELATED"/>
    <property type="match status" value="1"/>
</dbReference>
<dbReference type="InterPro" id="IPR051531">
    <property type="entry name" value="N-acetyltransferase"/>
</dbReference>
<dbReference type="PANTHER" id="PTHR43792:SF1">
    <property type="entry name" value="N-ACETYLTRANSFERASE DOMAIN-CONTAINING PROTEIN"/>
    <property type="match status" value="1"/>
</dbReference>
<evidence type="ECO:0000259" key="1">
    <source>
        <dbReference type="Pfam" id="PF13302"/>
    </source>
</evidence>
<accession>A0ABR1LBA1</accession>
<feature type="domain" description="N-acetyltransferase" evidence="1">
    <location>
        <begin position="27"/>
        <end position="169"/>
    </location>
</feature>
<proteinExistence type="predicted"/>
<dbReference type="Gene3D" id="3.40.630.30">
    <property type="match status" value="1"/>
</dbReference>